<dbReference type="Proteomes" id="UP000595814">
    <property type="component" value="Chromosome"/>
</dbReference>
<evidence type="ECO:0000313" key="1">
    <source>
        <dbReference type="EMBL" id="QQK07624.1"/>
    </source>
</evidence>
<accession>A0AC61MTA0</accession>
<dbReference type="EMBL" id="CP066744">
    <property type="protein sequence ID" value="QQK07624.1"/>
    <property type="molecule type" value="Genomic_DNA"/>
</dbReference>
<keyword evidence="1" id="KW-0378">Hydrolase</keyword>
<proteinExistence type="predicted"/>
<evidence type="ECO:0000313" key="2">
    <source>
        <dbReference type="Proteomes" id="UP000595814"/>
    </source>
</evidence>
<gene>
    <name evidence="1" type="primary">dut</name>
    <name evidence="1" type="ORF">JFY71_10065</name>
</gene>
<keyword evidence="2" id="KW-1185">Reference proteome</keyword>
<name>A0AC61MTA0_9FIRM</name>
<organism evidence="1 2">
    <name type="scientific">Miniphocaeibacter halophilus</name>
    <dbReference type="NCBI Taxonomy" id="2931922"/>
    <lineage>
        <taxon>Bacteria</taxon>
        <taxon>Bacillati</taxon>
        <taxon>Bacillota</taxon>
        <taxon>Tissierellia</taxon>
        <taxon>Tissierellales</taxon>
        <taxon>Peptoniphilaceae</taxon>
        <taxon>Miniphocaeibacter</taxon>
    </lineage>
</organism>
<sequence>MKIKIINKSNNSLPEYATLGSAGLDLQAYLPEPLTLKSLERKIIPTGLYMSIPVGYEVQVRARSGMAIKHGITVINGIGTIDSDYRGEIGVLLVNLSKDDYTINSGDKIAQMILSKYEQVEFELVENLDNTERNAGGFGHTGY</sequence>
<protein>
    <submittedName>
        <fullName evidence="1">dUTP diphosphatase</fullName>
        <ecNumber evidence="1">3.6.1.23</ecNumber>
    </submittedName>
</protein>
<reference evidence="1 2" key="1">
    <citation type="journal article" date="2022" name="Int. J. Syst. Evol. Microbiol.">
        <title>Miniphocaeibacter halophilus sp. nov., an ammonium-tolerant acetate-producing bacterium isolated from a biogas system.</title>
        <authorList>
            <person name="Schnurer A."/>
            <person name="Singh A."/>
            <person name="Bi S."/>
            <person name="Qiao W."/>
            <person name="Westerholm M."/>
        </authorList>
    </citation>
    <scope>NUCLEOTIDE SEQUENCE [LARGE SCALE GENOMIC DNA]</scope>
    <source>
        <strain evidence="1 2">AMB_01</strain>
    </source>
</reference>
<dbReference type="EC" id="3.6.1.23" evidence="1"/>